<feature type="transmembrane region" description="Helical" evidence="8">
    <location>
        <begin position="12"/>
        <end position="33"/>
    </location>
</feature>
<dbReference type="InterPro" id="IPR005467">
    <property type="entry name" value="His_kinase_dom"/>
</dbReference>
<keyword evidence="5" id="KW-0808">Transferase</keyword>
<organism evidence="11 12">
    <name type="scientific">Simiduia curdlanivorans</name>
    <dbReference type="NCBI Taxonomy" id="1492769"/>
    <lineage>
        <taxon>Bacteria</taxon>
        <taxon>Pseudomonadati</taxon>
        <taxon>Pseudomonadota</taxon>
        <taxon>Gammaproteobacteria</taxon>
        <taxon>Cellvibrionales</taxon>
        <taxon>Cellvibrionaceae</taxon>
        <taxon>Simiduia</taxon>
    </lineage>
</organism>
<dbReference type="InterPro" id="IPR003594">
    <property type="entry name" value="HATPase_dom"/>
</dbReference>
<keyword evidence="11" id="KW-0547">Nucleotide-binding</keyword>
<comment type="subcellular location">
    <subcellularLocation>
        <location evidence="2">Membrane</location>
    </subcellularLocation>
</comment>
<keyword evidence="4" id="KW-0597">Phosphoprotein</keyword>
<dbReference type="Pfam" id="PF00512">
    <property type="entry name" value="HisKA"/>
    <property type="match status" value="1"/>
</dbReference>
<dbReference type="InterPro" id="IPR003661">
    <property type="entry name" value="HisK_dim/P_dom"/>
</dbReference>
<dbReference type="InterPro" id="IPR004358">
    <property type="entry name" value="Sig_transdc_His_kin-like_C"/>
</dbReference>
<name>A0ABV8V118_9GAMM</name>
<accession>A0ABV8V118</accession>
<dbReference type="Gene3D" id="6.10.340.10">
    <property type="match status" value="1"/>
</dbReference>
<dbReference type="CDD" id="cd00082">
    <property type="entry name" value="HisKA"/>
    <property type="match status" value="1"/>
</dbReference>
<proteinExistence type="predicted"/>
<dbReference type="EC" id="2.7.13.3" evidence="3"/>
<dbReference type="Gene3D" id="3.30.565.10">
    <property type="entry name" value="Histidine kinase-like ATPase, C-terminal domain"/>
    <property type="match status" value="1"/>
</dbReference>
<comment type="catalytic activity">
    <reaction evidence="1">
        <text>ATP + protein L-histidine = ADP + protein N-phospho-L-histidine.</text>
        <dbReference type="EC" id="2.7.13.3"/>
    </reaction>
</comment>
<protein>
    <recommendedName>
        <fullName evidence="3">histidine kinase</fullName>
        <ecNumber evidence="3">2.7.13.3</ecNumber>
    </recommendedName>
</protein>
<dbReference type="PANTHER" id="PTHR45453:SF1">
    <property type="entry name" value="PHOSPHATE REGULON SENSOR PROTEIN PHOR"/>
    <property type="match status" value="1"/>
</dbReference>
<dbReference type="EMBL" id="JBHSCX010000001">
    <property type="protein sequence ID" value="MFC4360843.1"/>
    <property type="molecule type" value="Genomic_DNA"/>
</dbReference>
<keyword evidence="12" id="KW-1185">Reference proteome</keyword>
<dbReference type="InterPro" id="IPR050351">
    <property type="entry name" value="BphY/WalK/GraS-like"/>
</dbReference>
<evidence type="ECO:0000256" key="4">
    <source>
        <dbReference type="ARBA" id="ARBA00022553"/>
    </source>
</evidence>
<evidence type="ECO:0000313" key="11">
    <source>
        <dbReference type="EMBL" id="MFC4360843.1"/>
    </source>
</evidence>
<keyword evidence="11" id="KW-0067">ATP-binding</keyword>
<evidence type="ECO:0000313" key="12">
    <source>
        <dbReference type="Proteomes" id="UP001595840"/>
    </source>
</evidence>
<keyword evidence="8" id="KW-0812">Transmembrane</keyword>
<evidence type="ECO:0000256" key="7">
    <source>
        <dbReference type="ARBA" id="ARBA00023012"/>
    </source>
</evidence>
<dbReference type="SMART" id="SM00387">
    <property type="entry name" value="HATPase_c"/>
    <property type="match status" value="1"/>
</dbReference>
<feature type="domain" description="Histidine kinase" evidence="9">
    <location>
        <begin position="274"/>
        <end position="492"/>
    </location>
</feature>
<evidence type="ECO:0000256" key="6">
    <source>
        <dbReference type="ARBA" id="ARBA00022777"/>
    </source>
</evidence>
<dbReference type="SMART" id="SM00388">
    <property type="entry name" value="HisKA"/>
    <property type="match status" value="1"/>
</dbReference>
<gene>
    <name evidence="11" type="ORF">ACFOX3_00945</name>
</gene>
<dbReference type="InterPro" id="IPR036890">
    <property type="entry name" value="HATPase_C_sf"/>
</dbReference>
<dbReference type="Gene3D" id="1.10.287.130">
    <property type="match status" value="1"/>
</dbReference>
<dbReference type="PANTHER" id="PTHR45453">
    <property type="entry name" value="PHOSPHATE REGULON SENSOR PROTEIN PHOR"/>
    <property type="match status" value="1"/>
</dbReference>
<dbReference type="PROSITE" id="PS50109">
    <property type="entry name" value="HIS_KIN"/>
    <property type="match status" value="1"/>
</dbReference>
<evidence type="ECO:0000256" key="5">
    <source>
        <dbReference type="ARBA" id="ARBA00022679"/>
    </source>
</evidence>
<keyword evidence="6" id="KW-0418">Kinase</keyword>
<feature type="domain" description="HAMP" evidence="10">
    <location>
        <begin position="202"/>
        <end position="259"/>
    </location>
</feature>
<dbReference type="CDD" id="cd06225">
    <property type="entry name" value="HAMP"/>
    <property type="match status" value="1"/>
</dbReference>
<dbReference type="InterPro" id="IPR003660">
    <property type="entry name" value="HAMP_dom"/>
</dbReference>
<evidence type="ECO:0000259" key="10">
    <source>
        <dbReference type="PROSITE" id="PS50885"/>
    </source>
</evidence>
<evidence type="ECO:0000256" key="3">
    <source>
        <dbReference type="ARBA" id="ARBA00012438"/>
    </source>
</evidence>
<feature type="transmembrane region" description="Helical" evidence="8">
    <location>
        <begin position="177"/>
        <end position="201"/>
    </location>
</feature>
<dbReference type="Proteomes" id="UP001595840">
    <property type="component" value="Unassembled WGS sequence"/>
</dbReference>
<dbReference type="SUPFAM" id="SSF47384">
    <property type="entry name" value="Homodimeric domain of signal transducing histidine kinase"/>
    <property type="match status" value="1"/>
</dbReference>
<dbReference type="GO" id="GO:0005524">
    <property type="term" value="F:ATP binding"/>
    <property type="evidence" value="ECO:0007669"/>
    <property type="project" value="UniProtKB-KW"/>
</dbReference>
<dbReference type="RefSeq" id="WP_290264752.1">
    <property type="nucleotide sequence ID" value="NZ_JAUFQG010000006.1"/>
</dbReference>
<dbReference type="SUPFAM" id="SSF55874">
    <property type="entry name" value="ATPase domain of HSP90 chaperone/DNA topoisomerase II/histidine kinase"/>
    <property type="match status" value="1"/>
</dbReference>
<dbReference type="SMART" id="SM00304">
    <property type="entry name" value="HAMP"/>
    <property type="match status" value="1"/>
</dbReference>
<dbReference type="Pfam" id="PF02518">
    <property type="entry name" value="HATPase_c"/>
    <property type="match status" value="1"/>
</dbReference>
<evidence type="ECO:0000256" key="8">
    <source>
        <dbReference type="SAM" id="Phobius"/>
    </source>
</evidence>
<dbReference type="PRINTS" id="PR00344">
    <property type="entry name" value="BCTRLSENSOR"/>
</dbReference>
<sequence length="492" mass="54271">MNWRAWSLRSRLSVSFILLFCLIGLSYVSLIFWSSDRYYDEITQKLNRSLAMYIVNRAPLIEQGVVNEAAMQELAGLVMVVNPIVEVYLLDADGRILSQGVPADSVKRAQVALPPLLHWLAEPDAATVLGTDPRSVTGEKIFSVFPVGSAQEPEGYLYVILGGERYNTLGDSLKGSYSLQLAAGAIFALLSFAVAVGFLMFSSLTKPLRKLSLDMHKFARAQQLVPASSENTLALGRDEIAHMSQAFHAMQSRIEAQMHSLEETDRLRRELISNVSHDLRTPLASMQGYLEVLSLPGQKLTEAERSRYLSTAYKHCQGLGRLISELFELSKLDAGRVAPKLERFSLAELLQDVMQKFELKAKDRTVELVFQVDGGLFQVDADIALIERVLENLVDNALRYTPAGGRVTLGLKSGVADIQVSVADTGVGVSEEELPKLFDRYYRVARSNVESDQGTGLGLAIVKRILDLHGCNIQVTSRLGQGSCFAFMLHAA</sequence>
<evidence type="ECO:0000256" key="2">
    <source>
        <dbReference type="ARBA" id="ARBA00004370"/>
    </source>
</evidence>
<dbReference type="InterPro" id="IPR036097">
    <property type="entry name" value="HisK_dim/P_sf"/>
</dbReference>
<keyword evidence="8" id="KW-0472">Membrane</keyword>
<evidence type="ECO:0000259" key="9">
    <source>
        <dbReference type="PROSITE" id="PS50109"/>
    </source>
</evidence>
<comment type="caution">
    <text evidence="11">The sequence shown here is derived from an EMBL/GenBank/DDBJ whole genome shotgun (WGS) entry which is preliminary data.</text>
</comment>
<evidence type="ECO:0000256" key="1">
    <source>
        <dbReference type="ARBA" id="ARBA00000085"/>
    </source>
</evidence>
<dbReference type="PROSITE" id="PS50885">
    <property type="entry name" value="HAMP"/>
    <property type="match status" value="1"/>
</dbReference>
<reference evidence="12" key="1">
    <citation type="journal article" date="2019" name="Int. J. Syst. Evol. Microbiol.">
        <title>The Global Catalogue of Microorganisms (GCM) 10K type strain sequencing project: providing services to taxonomists for standard genome sequencing and annotation.</title>
        <authorList>
            <consortium name="The Broad Institute Genomics Platform"/>
            <consortium name="The Broad Institute Genome Sequencing Center for Infectious Disease"/>
            <person name="Wu L."/>
            <person name="Ma J."/>
        </authorList>
    </citation>
    <scope>NUCLEOTIDE SEQUENCE [LARGE SCALE GENOMIC DNA]</scope>
    <source>
        <strain evidence="12">CECT 8570</strain>
    </source>
</reference>
<keyword evidence="7" id="KW-0902">Two-component regulatory system</keyword>
<keyword evidence="8" id="KW-1133">Transmembrane helix</keyword>